<dbReference type="AlphaFoldDB" id="A0AAN6W5X7"/>
<accession>A0AAN6W5X7</accession>
<evidence type="ECO:0000313" key="2">
    <source>
        <dbReference type="Proteomes" id="UP001302321"/>
    </source>
</evidence>
<reference evidence="1" key="2">
    <citation type="submission" date="2023-05" db="EMBL/GenBank/DDBJ databases">
        <authorList>
            <consortium name="Lawrence Berkeley National Laboratory"/>
            <person name="Steindorff A."/>
            <person name="Hensen N."/>
            <person name="Bonometti L."/>
            <person name="Westerberg I."/>
            <person name="Brannstrom I.O."/>
            <person name="Guillou S."/>
            <person name="Cros-Aarteil S."/>
            <person name="Calhoun S."/>
            <person name="Haridas S."/>
            <person name="Kuo A."/>
            <person name="Mondo S."/>
            <person name="Pangilinan J."/>
            <person name="Riley R."/>
            <person name="Labutti K."/>
            <person name="Andreopoulos B."/>
            <person name="Lipzen A."/>
            <person name="Chen C."/>
            <person name="Yanf M."/>
            <person name="Daum C."/>
            <person name="Ng V."/>
            <person name="Clum A."/>
            <person name="Ohm R."/>
            <person name="Martin F."/>
            <person name="Silar P."/>
            <person name="Natvig D."/>
            <person name="Lalanne C."/>
            <person name="Gautier V."/>
            <person name="Ament-Velasquez S.L."/>
            <person name="Kruys A."/>
            <person name="Hutchinson M.I."/>
            <person name="Powell A.J."/>
            <person name="Barry K."/>
            <person name="Miller A.N."/>
            <person name="Grigoriev I.V."/>
            <person name="Debuchy R."/>
            <person name="Gladieux P."/>
            <person name="Thoren M.H."/>
            <person name="Johannesson H."/>
        </authorList>
    </citation>
    <scope>NUCLEOTIDE SEQUENCE</scope>
    <source>
        <strain evidence="1">CBS 892.96</strain>
    </source>
</reference>
<evidence type="ECO:0000313" key="1">
    <source>
        <dbReference type="EMBL" id="KAK4175558.1"/>
    </source>
</evidence>
<sequence>MHSDTLTHTLTDTLTDTLTHTLTHTFTHTLTHTLTNTLTNTLTYTLTYIPISALTTLITFPTKIIDTGFADIASLCLSSAPQYT</sequence>
<gene>
    <name evidence="1" type="ORF">QBC36DRAFT_331186</name>
</gene>
<reference evidence="1" key="1">
    <citation type="journal article" date="2023" name="Mol. Phylogenet. Evol.">
        <title>Genome-scale phylogeny and comparative genomics of the fungal order Sordariales.</title>
        <authorList>
            <person name="Hensen N."/>
            <person name="Bonometti L."/>
            <person name="Westerberg I."/>
            <person name="Brannstrom I.O."/>
            <person name="Guillou S."/>
            <person name="Cros-Aarteil S."/>
            <person name="Calhoun S."/>
            <person name="Haridas S."/>
            <person name="Kuo A."/>
            <person name="Mondo S."/>
            <person name="Pangilinan J."/>
            <person name="Riley R."/>
            <person name="LaButti K."/>
            <person name="Andreopoulos B."/>
            <person name="Lipzen A."/>
            <person name="Chen C."/>
            <person name="Yan M."/>
            <person name="Daum C."/>
            <person name="Ng V."/>
            <person name="Clum A."/>
            <person name="Steindorff A."/>
            <person name="Ohm R.A."/>
            <person name="Martin F."/>
            <person name="Silar P."/>
            <person name="Natvig D.O."/>
            <person name="Lalanne C."/>
            <person name="Gautier V."/>
            <person name="Ament-Velasquez S.L."/>
            <person name="Kruys A."/>
            <person name="Hutchinson M.I."/>
            <person name="Powell A.J."/>
            <person name="Barry K."/>
            <person name="Miller A.N."/>
            <person name="Grigoriev I.V."/>
            <person name="Debuchy R."/>
            <person name="Gladieux P."/>
            <person name="Hiltunen Thoren M."/>
            <person name="Johannesson H."/>
        </authorList>
    </citation>
    <scope>NUCLEOTIDE SEQUENCE</scope>
    <source>
        <strain evidence="1">CBS 892.96</strain>
    </source>
</reference>
<keyword evidence="2" id="KW-1185">Reference proteome</keyword>
<name>A0AAN6W5X7_9PEZI</name>
<comment type="caution">
    <text evidence="1">The sequence shown here is derived from an EMBL/GenBank/DDBJ whole genome shotgun (WGS) entry which is preliminary data.</text>
</comment>
<dbReference type="EMBL" id="MU866229">
    <property type="protein sequence ID" value="KAK4175558.1"/>
    <property type="molecule type" value="Genomic_DNA"/>
</dbReference>
<protein>
    <submittedName>
        <fullName evidence="1">Uncharacterized protein</fullName>
    </submittedName>
</protein>
<dbReference type="Proteomes" id="UP001302321">
    <property type="component" value="Unassembled WGS sequence"/>
</dbReference>
<organism evidence="1 2">
    <name type="scientific">Triangularia setosa</name>
    <dbReference type="NCBI Taxonomy" id="2587417"/>
    <lineage>
        <taxon>Eukaryota</taxon>
        <taxon>Fungi</taxon>
        <taxon>Dikarya</taxon>
        <taxon>Ascomycota</taxon>
        <taxon>Pezizomycotina</taxon>
        <taxon>Sordariomycetes</taxon>
        <taxon>Sordariomycetidae</taxon>
        <taxon>Sordariales</taxon>
        <taxon>Podosporaceae</taxon>
        <taxon>Triangularia</taxon>
    </lineage>
</organism>
<proteinExistence type="predicted"/>